<dbReference type="GO" id="GO:0016740">
    <property type="term" value="F:transferase activity"/>
    <property type="evidence" value="ECO:0007669"/>
    <property type="project" value="UniProtKB-KW"/>
</dbReference>
<evidence type="ECO:0000313" key="1">
    <source>
        <dbReference type="EMBL" id="CAK9025702.1"/>
    </source>
</evidence>
<organism evidence="1 2">
    <name type="scientific">Durusdinium trenchii</name>
    <dbReference type="NCBI Taxonomy" id="1381693"/>
    <lineage>
        <taxon>Eukaryota</taxon>
        <taxon>Sar</taxon>
        <taxon>Alveolata</taxon>
        <taxon>Dinophyceae</taxon>
        <taxon>Suessiales</taxon>
        <taxon>Symbiodiniaceae</taxon>
        <taxon>Durusdinium</taxon>
    </lineage>
</organism>
<protein>
    <submittedName>
        <fullName evidence="1">Uncharacterized protein</fullName>
    </submittedName>
</protein>
<reference evidence="1 2" key="1">
    <citation type="submission" date="2024-02" db="EMBL/GenBank/DDBJ databases">
        <authorList>
            <person name="Chen Y."/>
            <person name="Shah S."/>
            <person name="Dougan E. K."/>
            <person name="Thang M."/>
            <person name="Chan C."/>
        </authorList>
    </citation>
    <scope>NUCLEOTIDE SEQUENCE [LARGE SCALE GENOMIC DNA]</scope>
</reference>
<dbReference type="SUPFAM" id="SSF57184">
    <property type="entry name" value="Growth factor receptor domain"/>
    <property type="match status" value="1"/>
</dbReference>
<comment type="caution">
    <text evidence="1">The sequence shown here is derived from an EMBL/GenBank/DDBJ whole genome shotgun (WGS) entry which is preliminary data.</text>
</comment>
<keyword evidence="2" id="KW-1185">Reference proteome</keyword>
<dbReference type="InterPro" id="IPR009030">
    <property type="entry name" value="Growth_fac_rcpt_cys_sf"/>
</dbReference>
<evidence type="ECO:0000313" key="2">
    <source>
        <dbReference type="Proteomes" id="UP001642484"/>
    </source>
</evidence>
<dbReference type="Proteomes" id="UP001642484">
    <property type="component" value="Unassembled WGS sequence"/>
</dbReference>
<proteinExistence type="predicted"/>
<name>A0ABP0KI33_9DINO</name>
<accession>A0ABP0KI33</accession>
<gene>
    <name evidence="1" type="ORF">CCMP2556_LOCUS16096</name>
</gene>
<dbReference type="EMBL" id="CAXAMN010008557">
    <property type="protein sequence ID" value="CAK9025702.1"/>
    <property type="molecule type" value="Genomic_DNA"/>
</dbReference>
<sequence>MALMVWSASMSLIVLLPVAKSQVPELATFAVEGHLKDGGKQRVPFEPAFPAANRFDYKCYLDNIMKKFDLKVDPQEYAVLSALEEDGEEVSSRSQLLGISVEEGAEKIFSITLSSTHSQNVSKYTLQVLRRLGFSTSLENLGFATGHLKETFHPQSEIDVYHALQDVKEDFAEVQCLKQDGGQEVWCTVQHMETLGDGKPSSAEFTLFPELYSPSLETRHSLETYYSGERARTVNCRVPIDTWREVIIGVNITSADKTRHRHLQLIVRRDGCRDDSFFYAGRCILHCPVFHYEQRFNWRCGACGHNCEFCVHFAKCRRCRLDTALKRYELNGGSCKTIHVHPNKVYFFASCYLGAACAALAGIYLTFALWSATSRSAEKDIEGTEDEQMPLTTRQFPHH</sequence>